<feature type="compositionally biased region" description="Polar residues" evidence="1">
    <location>
        <begin position="87"/>
        <end position="106"/>
    </location>
</feature>
<accession>A0A3P6PI65</accession>
<dbReference type="OrthoDB" id="10011262at2759"/>
<gene>
    <name evidence="2" type="ORF">ASIM_LOCUS2747</name>
</gene>
<sequence>MLQMNGVALTTALVAHRAFELSLIPDEANTRQRRSEASTKRSLFRNSRDTKMLQSCDSRLPLTNSDENSVLERERARSNSPAFGGVQSPSRPSCNAAATNASSEQQRLVRPSSKLSRHDTLA</sequence>
<proteinExistence type="predicted"/>
<protein>
    <submittedName>
        <fullName evidence="2">Uncharacterized protein</fullName>
    </submittedName>
</protein>
<evidence type="ECO:0000256" key="1">
    <source>
        <dbReference type="SAM" id="MobiDB-lite"/>
    </source>
</evidence>
<evidence type="ECO:0000313" key="3">
    <source>
        <dbReference type="Proteomes" id="UP000267096"/>
    </source>
</evidence>
<reference evidence="2 3" key="1">
    <citation type="submission" date="2018-11" db="EMBL/GenBank/DDBJ databases">
        <authorList>
            <consortium name="Pathogen Informatics"/>
        </authorList>
    </citation>
    <scope>NUCLEOTIDE SEQUENCE [LARGE SCALE GENOMIC DNA]</scope>
</reference>
<feature type="compositionally biased region" description="Polar residues" evidence="1">
    <location>
        <begin position="52"/>
        <end position="68"/>
    </location>
</feature>
<organism evidence="2 3">
    <name type="scientific">Anisakis simplex</name>
    <name type="common">Herring worm</name>
    <dbReference type="NCBI Taxonomy" id="6269"/>
    <lineage>
        <taxon>Eukaryota</taxon>
        <taxon>Metazoa</taxon>
        <taxon>Ecdysozoa</taxon>
        <taxon>Nematoda</taxon>
        <taxon>Chromadorea</taxon>
        <taxon>Rhabditida</taxon>
        <taxon>Spirurina</taxon>
        <taxon>Ascaridomorpha</taxon>
        <taxon>Ascaridoidea</taxon>
        <taxon>Anisakidae</taxon>
        <taxon>Anisakis</taxon>
        <taxon>Anisakis simplex complex</taxon>
    </lineage>
</organism>
<keyword evidence="3" id="KW-1185">Reference proteome</keyword>
<name>A0A3P6PI65_ANISI</name>
<dbReference type="EMBL" id="UYRR01003855">
    <property type="protein sequence ID" value="VDK20524.1"/>
    <property type="molecule type" value="Genomic_DNA"/>
</dbReference>
<feature type="compositionally biased region" description="Basic and acidic residues" evidence="1">
    <location>
        <begin position="28"/>
        <end position="39"/>
    </location>
</feature>
<evidence type="ECO:0000313" key="2">
    <source>
        <dbReference type="EMBL" id="VDK20524.1"/>
    </source>
</evidence>
<feature type="region of interest" description="Disordered" evidence="1">
    <location>
        <begin position="24"/>
        <end position="122"/>
    </location>
</feature>
<dbReference type="Proteomes" id="UP000267096">
    <property type="component" value="Unassembled WGS sequence"/>
</dbReference>
<dbReference type="AlphaFoldDB" id="A0A3P6PI65"/>